<reference evidence="1 2" key="1">
    <citation type="submission" date="2016-10" db="EMBL/GenBank/DDBJ databases">
        <title>Comparative genome analysis of multiple Pseudomonas spp. focuses on biocontrol and plant growth promoting traits.</title>
        <authorList>
            <person name="Tao X.-Y."/>
            <person name="Taylor C.G."/>
        </authorList>
    </citation>
    <scope>NUCLEOTIDE SEQUENCE [LARGE SCALE GENOMIC DNA]</scope>
    <source>
        <strain evidence="1 2">39A2</strain>
    </source>
</reference>
<dbReference type="OrthoDB" id="6939532at2"/>
<accession>A0A423K9Z3</accession>
<sequence length="281" mass="32224">MTLIHIQESCERPKPSAGLIEFLAAQPLYALCREQVMSVCHLIDQCCLRIQTDDINSDLNTLCIQTTRHEEAVFQYASTDTSARLADWVRQYGACPSATDDQAHAAYIMACAVKALEVLSDWMRVAEQDAWSHTTEIPDWPWDLYCEFMEMQVNSDERIEALEQYVMYLEPIASLPSLQDDELQPFAVKTIKNAVRRKGGVLSGKDRNEEISDRDAAIVNHARSLLKEGMTHRNVTTATHCWLEREIAKPIKQRPEWIPLETEKALTRKQVNSILKRYWVV</sequence>
<gene>
    <name evidence="1" type="ORF">BK665_24035</name>
</gene>
<dbReference type="EMBL" id="MOBP01000017">
    <property type="protein sequence ID" value="RON48776.1"/>
    <property type="molecule type" value="Genomic_DNA"/>
</dbReference>
<dbReference type="Proteomes" id="UP000283627">
    <property type="component" value="Unassembled WGS sequence"/>
</dbReference>
<dbReference type="AlphaFoldDB" id="A0A423K9Z3"/>
<dbReference type="RefSeq" id="WP_123409441.1">
    <property type="nucleotide sequence ID" value="NZ_MOBP01000017.1"/>
</dbReference>
<name>A0A423K9Z3_9PSED</name>
<proteinExistence type="predicted"/>
<comment type="caution">
    <text evidence="1">The sequence shown here is derived from an EMBL/GenBank/DDBJ whole genome shotgun (WGS) entry which is preliminary data.</text>
</comment>
<organism evidence="1 2">
    <name type="scientific">Pseudomonas frederiksbergensis</name>
    <dbReference type="NCBI Taxonomy" id="104087"/>
    <lineage>
        <taxon>Bacteria</taxon>
        <taxon>Pseudomonadati</taxon>
        <taxon>Pseudomonadota</taxon>
        <taxon>Gammaproteobacteria</taxon>
        <taxon>Pseudomonadales</taxon>
        <taxon>Pseudomonadaceae</taxon>
        <taxon>Pseudomonas</taxon>
    </lineage>
</organism>
<evidence type="ECO:0000313" key="1">
    <source>
        <dbReference type="EMBL" id="RON48776.1"/>
    </source>
</evidence>
<protein>
    <submittedName>
        <fullName evidence="1">Uncharacterized protein</fullName>
    </submittedName>
</protein>
<evidence type="ECO:0000313" key="2">
    <source>
        <dbReference type="Proteomes" id="UP000283627"/>
    </source>
</evidence>